<accession>A0AAQ3X6V9</accession>
<organism evidence="5 6">
    <name type="scientific">Paspalum notatum var. saurae</name>
    <dbReference type="NCBI Taxonomy" id="547442"/>
    <lineage>
        <taxon>Eukaryota</taxon>
        <taxon>Viridiplantae</taxon>
        <taxon>Streptophyta</taxon>
        <taxon>Embryophyta</taxon>
        <taxon>Tracheophyta</taxon>
        <taxon>Spermatophyta</taxon>
        <taxon>Magnoliopsida</taxon>
        <taxon>Liliopsida</taxon>
        <taxon>Poales</taxon>
        <taxon>Poaceae</taxon>
        <taxon>PACMAD clade</taxon>
        <taxon>Panicoideae</taxon>
        <taxon>Andropogonodae</taxon>
        <taxon>Paspaleae</taxon>
        <taxon>Paspalinae</taxon>
        <taxon>Paspalum</taxon>
    </lineage>
</organism>
<protein>
    <submittedName>
        <fullName evidence="5">Uncharacterized protein</fullName>
    </submittedName>
</protein>
<sequence>MAANDGERAAGAGTARGGETAPPAAGRVSLYRLFAFTDMTDAALMAVGAVAAVANGMAPPLMTFIFGDVINAFGSGGQIRRATQGHPESQEAKAFPGAGVPGWVAGAPACRCYGVEARGSRRGCWGGAAWRAPWRLGLSAPRGGTPGRRRAVVAAAWAGVFTLCSGLPPPHGFFSSVASLGLRAVGYGGAPDPPALAFLPQFA</sequence>
<name>A0AAQ3X6V9_PASNO</name>
<dbReference type="Gene3D" id="1.20.1560.10">
    <property type="entry name" value="ABC transporter type 1, transmembrane domain"/>
    <property type="match status" value="1"/>
</dbReference>
<keyword evidence="2" id="KW-1133">Transmembrane helix</keyword>
<gene>
    <name evidence="5" type="ORF">U9M48_033620</name>
</gene>
<dbReference type="EMBL" id="CP144751">
    <property type="protein sequence ID" value="WVZ86906.1"/>
    <property type="molecule type" value="Genomic_DNA"/>
</dbReference>
<reference evidence="5 6" key="1">
    <citation type="submission" date="2024-02" db="EMBL/GenBank/DDBJ databases">
        <title>High-quality chromosome-scale genome assembly of Pensacola bahiagrass (Paspalum notatum Flugge var. saurae).</title>
        <authorList>
            <person name="Vega J.M."/>
            <person name="Podio M."/>
            <person name="Orjuela J."/>
            <person name="Siena L.A."/>
            <person name="Pessino S.C."/>
            <person name="Combes M.C."/>
            <person name="Mariac C."/>
            <person name="Albertini E."/>
            <person name="Pupilli F."/>
            <person name="Ortiz J.P.A."/>
            <person name="Leblanc O."/>
        </authorList>
    </citation>
    <scope>NUCLEOTIDE SEQUENCE [LARGE SCALE GENOMIC DNA]</scope>
    <source>
        <strain evidence="5">R1</strain>
        <tissue evidence="5">Leaf</tissue>
    </source>
</reference>
<feature type="region of interest" description="Disordered" evidence="4">
    <location>
        <begin position="1"/>
        <end position="21"/>
    </location>
</feature>
<evidence type="ECO:0000313" key="5">
    <source>
        <dbReference type="EMBL" id="WVZ86906.1"/>
    </source>
</evidence>
<keyword evidence="1" id="KW-0812">Transmembrane</keyword>
<evidence type="ECO:0000256" key="3">
    <source>
        <dbReference type="ARBA" id="ARBA00023136"/>
    </source>
</evidence>
<dbReference type="InterPro" id="IPR036640">
    <property type="entry name" value="ABC1_TM_sf"/>
</dbReference>
<feature type="compositionally biased region" description="Low complexity" evidence="4">
    <location>
        <begin position="9"/>
        <end position="21"/>
    </location>
</feature>
<dbReference type="AlphaFoldDB" id="A0AAQ3X6V9"/>
<dbReference type="Proteomes" id="UP001341281">
    <property type="component" value="Chromosome 07"/>
</dbReference>
<evidence type="ECO:0000256" key="1">
    <source>
        <dbReference type="ARBA" id="ARBA00022692"/>
    </source>
</evidence>
<evidence type="ECO:0000256" key="4">
    <source>
        <dbReference type="SAM" id="MobiDB-lite"/>
    </source>
</evidence>
<evidence type="ECO:0000313" key="6">
    <source>
        <dbReference type="Proteomes" id="UP001341281"/>
    </source>
</evidence>
<keyword evidence="6" id="KW-1185">Reference proteome</keyword>
<dbReference type="GO" id="GO:0016020">
    <property type="term" value="C:membrane"/>
    <property type="evidence" value="ECO:0007669"/>
    <property type="project" value="InterPro"/>
</dbReference>
<proteinExistence type="predicted"/>
<keyword evidence="3" id="KW-0472">Membrane</keyword>
<evidence type="ECO:0000256" key="2">
    <source>
        <dbReference type="ARBA" id="ARBA00022989"/>
    </source>
</evidence>
<dbReference type="GO" id="GO:0005524">
    <property type="term" value="F:ATP binding"/>
    <property type="evidence" value="ECO:0007669"/>
    <property type="project" value="InterPro"/>
</dbReference>